<sequence>MADFNNNTIKDKNIESKLFALIHTILNAFKKFEEGLINDTFFRKTVKNAIKDLIKFNFSLNEKRIKLSHLLNKMNFTSQYKDAITIISSITSKEISNISIQNNLSGPAQSSKELSSSILMELPGITLEITSSFITLMDALKLKGINEGEIIIKMFKTLIKNVKRFPGNEEIQFNLKQIYKRVLSYMDREEGVEGLNEKIVDALYRIFKDFQRKLNLKR</sequence>
<accession>A0A0F6PYA4</accession>
<dbReference type="InterPro" id="IPR007143">
    <property type="entry name" value="Vps28"/>
</dbReference>
<dbReference type="AlphaFoldDB" id="A0A0F6PYA4"/>
<dbReference type="SUPFAM" id="SSF140427">
    <property type="entry name" value="VPS28 C-terminal domain-like"/>
    <property type="match status" value="1"/>
</dbReference>
<dbReference type="Gene3D" id="1.20.120.1130">
    <property type="match status" value="1"/>
</dbReference>
<name>A0A0F6PYA4_9ZZZZ</name>
<dbReference type="InterPro" id="IPR037206">
    <property type="entry name" value="VPS28_C_sf"/>
</dbReference>
<proteinExistence type="predicted"/>
<reference evidence="1" key="1">
    <citation type="journal article" date="2015" name="Nature">
        <title>Complex archaea that bridge the gap between prokaryotes and eukaryotes.</title>
        <authorList>
            <person name="Spang A."/>
            <person name="Saw J.H."/>
            <person name="Jorgensen S.L."/>
            <person name="Zaremba-Niedzwiedzka K."/>
            <person name="Martijn J."/>
            <person name="Lind A.E."/>
            <person name="van Eijk R."/>
            <person name="Schleper C."/>
            <person name="Guy L."/>
            <person name="Ettema T.J."/>
        </authorList>
    </citation>
    <scope>NUCLEOTIDE SEQUENCE</scope>
</reference>
<protein>
    <submittedName>
        <fullName evidence="1">Putative Vps28-like protein</fullName>
    </submittedName>
</protein>
<dbReference type="Pfam" id="PF03997">
    <property type="entry name" value="VPS28"/>
    <property type="match status" value="1"/>
</dbReference>
<organism evidence="1">
    <name type="scientific">uncultured organism</name>
    <dbReference type="NCBI Taxonomy" id="155900"/>
    <lineage>
        <taxon>unclassified sequences</taxon>
        <taxon>environmental samples</taxon>
    </lineage>
</organism>
<dbReference type="EMBL" id="KP869649">
    <property type="protein sequence ID" value="AKC94920.1"/>
    <property type="molecule type" value="Genomic_DNA"/>
</dbReference>
<evidence type="ECO:0000313" key="1">
    <source>
        <dbReference type="EMBL" id="AKC94920.1"/>
    </source>
</evidence>